<accession>A0AAV7DVM8</accession>
<dbReference type="AlphaFoldDB" id="A0AAV7DVM8"/>
<evidence type="ECO:0000313" key="1">
    <source>
        <dbReference type="EMBL" id="KAG9439332.1"/>
    </source>
</evidence>
<dbReference type="EMBL" id="JAINDJ010000008">
    <property type="protein sequence ID" value="KAG9439332.1"/>
    <property type="molecule type" value="Genomic_DNA"/>
</dbReference>
<gene>
    <name evidence="1" type="ORF">H6P81_019497</name>
</gene>
<evidence type="ECO:0000313" key="2">
    <source>
        <dbReference type="Proteomes" id="UP000825729"/>
    </source>
</evidence>
<proteinExistence type="predicted"/>
<sequence>MRHPLNDCWWRKISSLVLHYPYQLCCRNFYICSFNDHKKCLRGGRCGISFEAIRVRQRWWLFVALNFQRSSSNFLCAQVSKLAGRRSTRGLWEMDISVWGVSEIIS</sequence>
<dbReference type="Proteomes" id="UP000825729">
    <property type="component" value="Unassembled WGS sequence"/>
</dbReference>
<organism evidence="1 2">
    <name type="scientific">Aristolochia fimbriata</name>
    <name type="common">White veined hardy Dutchman's pipe vine</name>
    <dbReference type="NCBI Taxonomy" id="158543"/>
    <lineage>
        <taxon>Eukaryota</taxon>
        <taxon>Viridiplantae</taxon>
        <taxon>Streptophyta</taxon>
        <taxon>Embryophyta</taxon>
        <taxon>Tracheophyta</taxon>
        <taxon>Spermatophyta</taxon>
        <taxon>Magnoliopsida</taxon>
        <taxon>Magnoliidae</taxon>
        <taxon>Piperales</taxon>
        <taxon>Aristolochiaceae</taxon>
        <taxon>Aristolochia</taxon>
    </lineage>
</organism>
<comment type="caution">
    <text evidence="1">The sequence shown here is derived from an EMBL/GenBank/DDBJ whole genome shotgun (WGS) entry which is preliminary data.</text>
</comment>
<name>A0AAV7DVM8_ARIFI</name>
<keyword evidence="2" id="KW-1185">Reference proteome</keyword>
<reference evidence="1 2" key="1">
    <citation type="submission" date="2021-07" db="EMBL/GenBank/DDBJ databases">
        <title>The Aristolochia fimbriata genome: insights into angiosperm evolution, floral development and chemical biosynthesis.</title>
        <authorList>
            <person name="Jiao Y."/>
        </authorList>
    </citation>
    <scope>NUCLEOTIDE SEQUENCE [LARGE SCALE GENOMIC DNA]</scope>
    <source>
        <strain evidence="1">IBCAS-2021</strain>
        <tissue evidence="1">Leaf</tissue>
    </source>
</reference>
<protein>
    <submittedName>
        <fullName evidence="1">Uncharacterized protein</fullName>
    </submittedName>
</protein>